<dbReference type="PROSITE" id="PS00389">
    <property type="entry name" value="ATPASE_DELTA"/>
    <property type="match status" value="1"/>
</dbReference>
<keyword evidence="7 8" id="KW-0066">ATP synthesis</keyword>
<dbReference type="InterPro" id="IPR000711">
    <property type="entry name" value="ATPase_OSCP/dsu"/>
</dbReference>
<dbReference type="NCBIfam" id="TIGR01145">
    <property type="entry name" value="ATP_synt_delta"/>
    <property type="match status" value="1"/>
</dbReference>
<keyword evidence="2 8" id="KW-0813">Transport</keyword>
<keyword evidence="5 8" id="KW-0472">Membrane</keyword>
<name>A0A7X5R456_9MICO</name>
<dbReference type="AlphaFoldDB" id="A0A7X5R456"/>
<evidence type="ECO:0000256" key="4">
    <source>
        <dbReference type="ARBA" id="ARBA00023065"/>
    </source>
</evidence>
<dbReference type="HAMAP" id="MF_01416">
    <property type="entry name" value="ATP_synth_delta_bact"/>
    <property type="match status" value="1"/>
</dbReference>
<dbReference type="RefSeq" id="WP_167152416.1">
    <property type="nucleotide sequence ID" value="NZ_JAAMOX010000004.1"/>
</dbReference>
<dbReference type="NCBIfam" id="NF009967">
    <property type="entry name" value="PRK13430.1"/>
    <property type="match status" value="1"/>
</dbReference>
<comment type="function">
    <text evidence="8">This protein is part of the stalk that links CF(0) to CF(1). It either transmits conformational changes from CF(0) to CF(1) or is implicated in proton conduction.</text>
</comment>
<dbReference type="GO" id="GO:0046933">
    <property type="term" value="F:proton-transporting ATP synthase activity, rotational mechanism"/>
    <property type="evidence" value="ECO:0007669"/>
    <property type="project" value="UniProtKB-UniRule"/>
</dbReference>
<evidence type="ECO:0000313" key="10">
    <source>
        <dbReference type="Proteomes" id="UP000541033"/>
    </source>
</evidence>
<keyword evidence="6 8" id="KW-0139">CF(1)</keyword>
<evidence type="ECO:0000256" key="6">
    <source>
        <dbReference type="ARBA" id="ARBA00023196"/>
    </source>
</evidence>
<evidence type="ECO:0000256" key="8">
    <source>
        <dbReference type="HAMAP-Rule" id="MF_01416"/>
    </source>
</evidence>
<keyword evidence="3 8" id="KW-0375">Hydrogen ion transport</keyword>
<dbReference type="PANTHER" id="PTHR11910">
    <property type="entry name" value="ATP SYNTHASE DELTA CHAIN"/>
    <property type="match status" value="1"/>
</dbReference>
<reference evidence="9 10" key="1">
    <citation type="submission" date="2020-02" db="EMBL/GenBank/DDBJ databases">
        <title>Sequencing the genomes of 1000 actinobacteria strains.</title>
        <authorList>
            <person name="Klenk H.-P."/>
        </authorList>
    </citation>
    <scope>NUCLEOTIDE SEQUENCE [LARGE SCALE GENOMIC DNA]</scope>
    <source>
        <strain evidence="9 10">DSM 27960</strain>
    </source>
</reference>
<dbReference type="EMBL" id="JAAMOX010000004">
    <property type="protein sequence ID" value="NIH55320.1"/>
    <property type="molecule type" value="Genomic_DNA"/>
</dbReference>
<organism evidence="9 10">
    <name type="scientific">Lysinibacter cavernae</name>
    <dbReference type="NCBI Taxonomy" id="1640652"/>
    <lineage>
        <taxon>Bacteria</taxon>
        <taxon>Bacillati</taxon>
        <taxon>Actinomycetota</taxon>
        <taxon>Actinomycetes</taxon>
        <taxon>Micrococcales</taxon>
        <taxon>Microbacteriaceae</taxon>
        <taxon>Lysinibacter</taxon>
    </lineage>
</organism>
<keyword evidence="4 8" id="KW-0406">Ion transport</keyword>
<comment type="function">
    <text evidence="8">F(1)F(0) ATP synthase produces ATP from ADP in the presence of a proton or sodium gradient. F-type ATPases consist of two structural domains, F(1) containing the extramembraneous catalytic core and F(0) containing the membrane proton channel, linked together by a central stalk and a peripheral stalk. During catalysis, ATP synthesis in the catalytic domain of F(1) is coupled via a rotary mechanism of the central stalk subunits to proton translocation.</text>
</comment>
<dbReference type="InterPro" id="IPR020781">
    <property type="entry name" value="ATPase_OSCP/d_CS"/>
</dbReference>
<dbReference type="Proteomes" id="UP000541033">
    <property type="component" value="Unassembled WGS sequence"/>
</dbReference>
<evidence type="ECO:0000256" key="3">
    <source>
        <dbReference type="ARBA" id="ARBA00022781"/>
    </source>
</evidence>
<evidence type="ECO:0000313" key="9">
    <source>
        <dbReference type="EMBL" id="NIH55320.1"/>
    </source>
</evidence>
<keyword evidence="8" id="KW-1003">Cell membrane</keyword>
<proteinExistence type="inferred from homology"/>
<evidence type="ECO:0000256" key="1">
    <source>
        <dbReference type="ARBA" id="ARBA00004370"/>
    </source>
</evidence>
<comment type="subcellular location">
    <subcellularLocation>
        <location evidence="8">Cell membrane</location>
        <topology evidence="8">Peripheral membrane protein</topology>
    </subcellularLocation>
    <subcellularLocation>
        <location evidence="1">Membrane</location>
    </subcellularLocation>
</comment>
<evidence type="ECO:0000256" key="5">
    <source>
        <dbReference type="ARBA" id="ARBA00023136"/>
    </source>
</evidence>
<comment type="caution">
    <text evidence="9">The sequence shown here is derived from an EMBL/GenBank/DDBJ whole genome shotgun (WGS) entry which is preliminary data.</text>
</comment>
<comment type="similarity">
    <text evidence="8">Belongs to the ATPase delta chain family.</text>
</comment>
<protein>
    <recommendedName>
        <fullName evidence="8">ATP synthase subunit delta</fullName>
    </recommendedName>
    <alternativeName>
        <fullName evidence="8">ATP synthase F(1) sector subunit delta</fullName>
    </alternativeName>
    <alternativeName>
        <fullName evidence="8">F-type ATPase subunit delta</fullName>
        <shortName evidence="8">F-ATPase subunit delta</shortName>
    </alternativeName>
</protein>
<evidence type="ECO:0000256" key="2">
    <source>
        <dbReference type="ARBA" id="ARBA00022448"/>
    </source>
</evidence>
<dbReference type="GO" id="GO:0045259">
    <property type="term" value="C:proton-transporting ATP synthase complex"/>
    <property type="evidence" value="ECO:0007669"/>
    <property type="project" value="UniProtKB-KW"/>
</dbReference>
<accession>A0A7X5R456</accession>
<dbReference type="GO" id="GO:0005886">
    <property type="term" value="C:plasma membrane"/>
    <property type="evidence" value="ECO:0007669"/>
    <property type="project" value="UniProtKB-SubCell"/>
</dbReference>
<keyword evidence="10" id="KW-1185">Reference proteome</keyword>
<dbReference type="Pfam" id="PF00213">
    <property type="entry name" value="OSCP"/>
    <property type="match status" value="1"/>
</dbReference>
<sequence>MGSASREALAAAQSVLNAQSSSLTAEVGVQLLDAARTLNSHSALRAAIGNPIADAAAKNAVVDRVFSGSVAPAALALLKTVADSRWSEPADVVDALEDLGIRTLAITAPAGLAIDDELLAVNAAVSSNAELELALGSTLGVADAKAALAQRLLAGKASSATQAIVTHLVSVPRGRRIGELLTEAAKTVADQSGLTLATVTSAHDLDAARVDRLQKSLSSSYDRPVKINVIVDPSLIGGLHIQIGDDVIDGSVSARLSELRRQLAS</sequence>
<dbReference type="PRINTS" id="PR00125">
    <property type="entry name" value="ATPASEDELTA"/>
</dbReference>
<gene>
    <name evidence="8" type="primary">atpH</name>
    <name evidence="9" type="ORF">FHX76_003241</name>
</gene>
<evidence type="ECO:0000256" key="7">
    <source>
        <dbReference type="ARBA" id="ARBA00023310"/>
    </source>
</evidence>